<proteinExistence type="predicted"/>
<accession>A0A1C7MN82</accession>
<protein>
    <submittedName>
        <fullName evidence="1">Uncharacterized protein</fullName>
    </submittedName>
</protein>
<gene>
    <name evidence="1" type="ORF">A0H81_01925</name>
</gene>
<dbReference type="AlphaFoldDB" id="A0A1C7MN82"/>
<evidence type="ECO:0000313" key="1">
    <source>
        <dbReference type="EMBL" id="OBZ78268.1"/>
    </source>
</evidence>
<reference evidence="1 2" key="1">
    <citation type="submission" date="2016-03" db="EMBL/GenBank/DDBJ databases">
        <title>Whole genome sequencing of Grifola frondosa 9006-11.</title>
        <authorList>
            <person name="Min B."/>
            <person name="Park H."/>
            <person name="Kim J.-G."/>
            <person name="Cho H."/>
            <person name="Oh Y.-L."/>
            <person name="Kong W.-S."/>
            <person name="Choi I.-G."/>
        </authorList>
    </citation>
    <scope>NUCLEOTIDE SEQUENCE [LARGE SCALE GENOMIC DNA]</scope>
    <source>
        <strain evidence="1 2">9006-11</strain>
    </source>
</reference>
<comment type="caution">
    <text evidence="1">The sequence shown here is derived from an EMBL/GenBank/DDBJ whole genome shotgun (WGS) entry which is preliminary data.</text>
</comment>
<organism evidence="1 2">
    <name type="scientific">Grifola frondosa</name>
    <name type="common">Maitake</name>
    <name type="synonym">Polyporus frondosus</name>
    <dbReference type="NCBI Taxonomy" id="5627"/>
    <lineage>
        <taxon>Eukaryota</taxon>
        <taxon>Fungi</taxon>
        <taxon>Dikarya</taxon>
        <taxon>Basidiomycota</taxon>
        <taxon>Agaricomycotina</taxon>
        <taxon>Agaricomycetes</taxon>
        <taxon>Polyporales</taxon>
        <taxon>Grifolaceae</taxon>
        <taxon>Grifola</taxon>
    </lineage>
</organism>
<dbReference type="Proteomes" id="UP000092993">
    <property type="component" value="Unassembled WGS sequence"/>
</dbReference>
<dbReference type="EMBL" id="LUGG01000002">
    <property type="protein sequence ID" value="OBZ78268.1"/>
    <property type="molecule type" value="Genomic_DNA"/>
</dbReference>
<evidence type="ECO:0000313" key="2">
    <source>
        <dbReference type="Proteomes" id="UP000092993"/>
    </source>
</evidence>
<keyword evidence="2" id="KW-1185">Reference proteome</keyword>
<sequence>MPSQHLEGSQSRDDGHTSRVLNNFGEFRIVICVDGIELIQSGLPLPIHTVMLESKVHLLFYCFSFKLYDCPCQLFHLQLDSVRASVRYLATY</sequence>
<name>A0A1C7MN82_GRIFR</name>